<dbReference type="EMBL" id="PRDM01000004">
    <property type="protein sequence ID" value="MBE8726709.1"/>
    <property type="molecule type" value="Genomic_DNA"/>
</dbReference>
<evidence type="ECO:0000313" key="2">
    <source>
        <dbReference type="EMBL" id="MBE8726709.1"/>
    </source>
</evidence>
<proteinExistence type="predicted"/>
<sequence>MFKQIIILLFLFLGNAISAQETSFIAPDYKAIQKEITNKKSSYYYPKLMDRLTKNDTLLTLDEFRHLYFGYFFQPKYNAYWKSPDEEKLIAFYNNDKLSTSDYDQIIQLINHSLSDFPFDLKQLNYLAYVYHLKGDETAAKTASFKFHNIMNVIFSSGDGKQCETGFHVLLVEHEYIMLRFFEIETKSQALTGNCNYFSLEKGRYKIDGIYFNIEKMLENERKSLR</sequence>
<accession>A0ABR9TNS4</accession>
<keyword evidence="3" id="KW-1185">Reference proteome</keyword>
<dbReference type="Proteomes" id="UP000640614">
    <property type="component" value="Unassembled WGS sequence"/>
</dbReference>
<evidence type="ECO:0000256" key="1">
    <source>
        <dbReference type="SAM" id="SignalP"/>
    </source>
</evidence>
<keyword evidence="1" id="KW-0732">Signal</keyword>
<evidence type="ECO:0000313" key="3">
    <source>
        <dbReference type="Proteomes" id="UP000640614"/>
    </source>
</evidence>
<gene>
    <name evidence="2" type="ORF">C4F50_17455</name>
</gene>
<name>A0ABR9TNS4_9FLAO</name>
<feature type="signal peptide" evidence="1">
    <location>
        <begin position="1"/>
        <end position="19"/>
    </location>
</feature>
<reference evidence="2 3" key="1">
    <citation type="submission" date="2018-07" db="EMBL/GenBank/DDBJ databases">
        <title>Genome assembly of strain KB82.</title>
        <authorList>
            <person name="Kukolya J."/>
            <person name="Horvath B."/>
            <person name="Nagy I."/>
            <person name="Toth A."/>
        </authorList>
    </citation>
    <scope>NUCLEOTIDE SEQUENCE [LARGE SCALE GENOMIC DNA]</scope>
    <source>
        <strain evidence="2 3">Kb82</strain>
    </source>
</reference>
<protein>
    <submittedName>
        <fullName evidence="2">DUF4919 domain-containing protein</fullName>
    </submittedName>
</protein>
<feature type="chain" id="PRO_5045951478" evidence="1">
    <location>
        <begin position="20"/>
        <end position="226"/>
    </location>
</feature>
<dbReference type="InterPro" id="IPR032578">
    <property type="entry name" value="DUF4919"/>
</dbReference>
<dbReference type="Pfam" id="PF16266">
    <property type="entry name" value="DUF4919"/>
    <property type="match status" value="1"/>
</dbReference>
<comment type="caution">
    <text evidence="2">The sequence shown here is derived from an EMBL/GenBank/DDBJ whole genome shotgun (WGS) entry which is preliminary data.</text>
</comment>
<dbReference type="RefSeq" id="WP_194139891.1">
    <property type="nucleotide sequence ID" value="NZ_PRDM01000004.1"/>
</dbReference>
<organism evidence="2 3">
    <name type="scientific">Flavobacterium hungaricum</name>
    <dbReference type="NCBI Taxonomy" id="2082725"/>
    <lineage>
        <taxon>Bacteria</taxon>
        <taxon>Pseudomonadati</taxon>
        <taxon>Bacteroidota</taxon>
        <taxon>Flavobacteriia</taxon>
        <taxon>Flavobacteriales</taxon>
        <taxon>Flavobacteriaceae</taxon>
        <taxon>Flavobacterium</taxon>
    </lineage>
</organism>